<dbReference type="RefSeq" id="WP_380885647.1">
    <property type="nucleotide sequence ID" value="NZ_JBHUDY010000001.1"/>
</dbReference>
<name>A0ABW4HX70_9SPHN</name>
<dbReference type="GO" id="GO:0016491">
    <property type="term" value="F:oxidoreductase activity"/>
    <property type="evidence" value="ECO:0007669"/>
    <property type="project" value="UniProtKB-KW"/>
</dbReference>
<dbReference type="Gene3D" id="3.50.50.60">
    <property type="entry name" value="FAD/NAD(P)-binding domain"/>
    <property type="match status" value="1"/>
</dbReference>
<keyword evidence="2" id="KW-0560">Oxidoreductase</keyword>
<sequence>MRRVDTLILGGGPAGSAAAITLARSGARALVLEKQRETGDALCGGFLSWHSLDELERLGIEKLRGATVDHVRLFTPSGSASATLPRLALGVSRRQLDSALLARAEALGAAVERGVTAREIRGRSLVAERVGFEPERLLLAAGKHDVRGGGRPKPSGDPALGLRVRLGPSAALARLLEGAIELHLFDRGYAGLVLQEDGTGNLCLAIRKSRLNEVGGPRALLQGIGREVPALGERLAWLGEAAQVDAIASIPYGWRAMTTESGVYRLGDQAGVIPSLAGEGTGIALASGVLAAEAVLRGESAELYQRKLARRTLRPITVARAILAAAERPATAPVLAQLMRIAPGLATLLAQATRVSH</sequence>
<keyword evidence="3" id="KW-1185">Reference proteome</keyword>
<dbReference type="PANTHER" id="PTHR42685">
    <property type="entry name" value="GERANYLGERANYL DIPHOSPHATE REDUCTASE"/>
    <property type="match status" value="1"/>
</dbReference>
<dbReference type="PRINTS" id="PR00411">
    <property type="entry name" value="PNDRDTASEI"/>
</dbReference>
<organism evidence="2 3">
    <name type="scientific">Sphingomonas tabacisoli</name>
    <dbReference type="NCBI Taxonomy" id="2249466"/>
    <lineage>
        <taxon>Bacteria</taxon>
        <taxon>Pseudomonadati</taxon>
        <taxon>Pseudomonadota</taxon>
        <taxon>Alphaproteobacteria</taxon>
        <taxon>Sphingomonadales</taxon>
        <taxon>Sphingomonadaceae</taxon>
        <taxon>Sphingomonas</taxon>
    </lineage>
</organism>
<comment type="caution">
    <text evidence="2">The sequence shown here is derived from an EMBL/GenBank/DDBJ whole genome shotgun (WGS) entry which is preliminary data.</text>
</comment>
<dbReference type="PRINTS" id="PR00368">
    <property type="entry name" value="FADPNR"/>
</dbReference>
<dbReference type="InterPro" id="IPR002938">
    <property type="entry name" value="FAD-bd"/>
</dbReference>
<dbReference type="EC" id="1.-.-.-" evidence="2"/>
<reference evidence="3" key="1">
    <citation type="journal article" date="2019" name="Int. J. Syst. Evol. Microbiol.">
        <title>The Global Catalogue of Microorganisms (GCM) 10K type strain sequencing project: providing services to taxonomists for standard genome sequencing and annotation.</title>
        <authorList>
            <consortium name="The Broad Institute Genomics Platform"/>
            <consortium name="The Broad Institute Genome Sequencing Center for Infectious Disease"/>
            <person name="Wu L."/>
            <person name="Ma J."/>
        </authorList>
    </citation>
    <scope>NUCLEOTIDE SEQUENCE [LARGE SCALE GENOMIC DNA]</scope>
    <source>
        <strain evidence="3">CGMCC 1.16275</strain>
    </source>
</reference>
<dbReference type="PANTHER" id="PTHR42685:SF21">
    <property type="entry name" value="DEHYDROGENASE (FLAVOPROTEIN)-LIKE PROTEIN"/>
    <property type="match status" value="1"/>
</dbReference>
<dbReference type="Proteomes" id="UP001597115">
    <property type="component" value="Unassembled WGS sequence"/>
</dbReference>
<accession>A0ABW4HX70</accession>
<evidence type="ECO:0000313" key="3">
    <source>
        <dbReference type="Proteomes" id="UP001597115"/>
    </source>
</evidence>
<dbReference type="EMBL" id="JBHUDY010000001">
    <property type="protein sequence ID" value="MFD1610196.1"/>
    <property type="molecule type" value="Genomic_DNA"/>
</dbReference>
<evidence type="ECO:0000259" key="1">
    <source>
        <dbReference type="Pfam" id="PF01494"/>
    </source>
</evidence>
<dbReference type="InterPro" id="IPR036188">
    <property type="entry name" value="FAD/NAD-bd_sf"/>
</dbReference>
<feature type="domain" description="FAD-binding" evidence="1">
    <location>
        <begin position="4"/>
        <end position="115"/>
    </location>
</feature>
<protein>
    <submittedName>
        <fullName evidence="2">NAD(P)/FAD-dependent oxidoreductase</fullName>
        <ecNumber evidence="2">1.-.-.-</ecNumber>
    </submittedName>
</protein>
<proteinExistence type="predicted"/>
<dbReference type="Pfam" id="PF01494">
    <property type="entry name" value="FAD_binding_3"/>
    <property type="match status" value="1"/>
</dbReference>
<gene>
    <name evidence="2" type="ORF">ACFSCW_00115</name>
</gene>
<evidence type="ECO:0000313" key="2">
    <source>
        <dbReference type="EMBL" id="MFD1610196.1"/>
    </source>
</evidence>
<dbReference type="SUPFAM" id="SSF51905">
    <property type="entry name" value="FAD/NAD(P)-binding domain"/>
    <property type="match status" value="1"/>
</dbReference>
<dbReference type="InterPro" id="IPR050407">
    <property type="entry name" value="Geranylgeranyl_reductase"/>
</dbReference>